<evidence type="ECO:0000259" key="8">
    <source>
        <dbReference type="PROSITE" id="PS51186"/>
    </source>
</evidence>
<dbReference type="GO" id="GO:0061711">
    <property type="term" value="F:tRNA N(6)-L-threonylcarbamoyladenine synthase activity"/>
    <property type="evidence" value="ECO:0007669"/>
    <property type="project" value="UniProtKB-EC"/>
</dbReference>
<dbReference type="GO" id="GO:0002949">
    <property type="term" value="P:tRNA threonylcarbamoyladenosine modification"/>
    <property type="evidence" value="ECO:0007669"/>
    <property type="project" value="InterPro"/>
</dbReference>
<keyword evidence="2" id="KW-0808">Transferase</keyword>
<feature type="domain" description="N-acetyltransferase" evidence="8">
    <location>
        <begin position="326"/>
        <end position="482"/>
    </location>
</feature>
<dbReference type="AlphaFoldDB" id="A0A095ZC90"/>
<dbReference type="InterPro" id="IPR016181">
    <property type="entry name" value="Acyl_CoA_acyltransferase"/>
</dbReference>
<dbReference type="InterPro" id="IPR022496">
    <property type="entry name" value="T6A_TsaB"/>
</dbReference>
<dbReference type="SUPFAM" id="SSF55729">
    <property type="entry name" value="Acyl-CoA N-acyltransferases (Nat)"/>
    <property type="match status" value="1"/>
</dbReference>
<dbReference type="GO" id="GO:0046872">
    <property type="term" value="F:metal ion binding"/>
    <property type="evidence" value="ECO:0007669"/>
    <property type="project" value="UniProtKB-KW"/>
</dbReference>
<keyword evidence="4" id="KW-0479">Metal-binding</keyword>
<evidence type="ECO:0000313" key="9">
    <source>
        <dbReference type="EMBL" id="KGF32355.1"/>
    </source>
</evidence>
<evidence type="ECO:0000256" key="3">
    <source>
        <dbReference type="ARBA" id="ARBA00022694"/>
    </source>
</evidence>
<dbReference type="EMBL" id="JRNI01000005">
    <property type="protein sequence ID" value="KGF32355.1"/>
    <property type="molecule type" value="Genomic_DNA"/>
</dbReference>
<evidence type="ECO:0000256" key="4">
    <source>
        <dbReference type="ARBA" id="ARBA00022723"/>
    </source>
</evidence>
<dbReference type="OrthoDB" id="9796919at2"/>
<keyword evidence="10" id="KW-1185">Reference proteome</keyword>
<dbReference type="Proteomes" id="UP000029629">
    <property type="component" value="Unassembled WGS sequence"/>
</dbReference>
<dbReference type="InterPro" id="IPR000905">
    <property type="entry name" value="Gcp-like_dom"/>
</dbReference>
<dbReference type="PROSITE" id="PS51186">
    <property type="entry name" value="GNAT"/>
    <property type="match status" value="1"/>
</dbReference>
<evidence type="ECO:0000256" key="2">
    <source>
        <dbReference type="ARBA" id="ARBA00022679"/>
    </source>
</evidence>
<dbReference type="InterPro" id="IPR000182">
    <property type="entry name" value="GNAT_dom"/>
</dbReference>
<gene>
    <name evidence="9" type="ORF">HMPREF2130_00985</name>
</gene>
<accession>A0A095ZC90</accession>
<reference evidence="9 10" key="1">
    <citation type="submission" date="2014-07" db="EMBL/GenBank/DDBJ databases">
        <authorList>
            <person name="McCorrison J."/>
            <person name="Sanka R."/>
            <person name="Torralba M."/>
            <person name="Gillis M."/>
            <person name="Haft D.H."/>
            <person name="Methe B."/>
            <person name="Sutton G."/>
            <person name="Nelson K.E."/>
        </authorList>
    </citation>
    <scope>NUCLEOTIDE SEQUENCE [LARGE SCALE GENOMIC DNA]</scope>
    <source>
        <strain evidence="9 10">DNF00040</strain>
    </source>
</reference>
<dbReference type="InterPro" id="IPR017861">
    <property type="entry name" value="KAE1/TsaD"/>
</dbReference>
<dbReference type="InterPro" id="IPR043129">
    <property type="entry name" value="ATPase_NBD"/>
</dbReference>
<evidence type="ECO:0000313" key="10">
    <source>
        <dbReference type="Proteomes" id="UP000029629"/>
    </source>
</evidence>
<dbReference type="SUPFAM" id="SSF53067">
    <property type="entry name" value="Actin-like ATPase domain"/>
    <property type="match status" value="2"/>
</dbReference>
<keyword evidence="3" id="KW-0819">tRNA processing</keyword>
<keyword evidence="6" id="KW-0012">Acyltransferase</keyword>
<organism evidence="9 10">
    <name type="scientific">Oligella urethralis DNF00040</name>
    <dbReference type="NCBI Taxonomy" id="1401065"/>
    <lineage>
        <taxon>Bacteria</taxon>
        <taxon>Pseudomonadati</taxon>
        <taxon>Pseudomonadota</taxon>
        <taxon>Betaproteobacteria</taxon>
        <taxon>Burkholderiales</taxon>
        <taxon>Alcaligenaceae</taxon>
        <taxon>Oligella</taxon>
    </lineage>
</organism>
<dbReference type="RefSeq" id="WP_036557198.1">
    <property type="nucleotide sequence ID" value="NZ_JRNI01000005.1"/>
</dbReference>
<dbReference type="PANTHER" id="PTHR11735">
    <property type="entry name" value="TRNA N6-ADENOSINE THREONYLCARBAMOYLTRANSFERASE"/>
    <property type="match status" value="1"/>
</dbReference>
<dbReference type="PRINTS" id="PR00789">
    <property type="entry name" value="OSIALOPTASE"/>
</dbReference>
<dbReference type="eggNOG" id="COG1214">
    <property type="taxonomic scope" value="Bacteria"/>
</dbReference>
<dbReference type="Gene3D" id="3.30.420.40">
    <property type="match status" value="3"/>
</dbReference>
<dbReference type="GO" id="GO:0005829">
    <property type="term" value="C:cytosol"/>
    <property type="evidence" value="ECO:0007669"/>
    <property type="project" value="TreeGrafter"/>
</dbReference>
<dbReference type="PANTHER" id="PTHR11735:SF11">
    <property type="entry name" value="TRNA THREONYLCARBAMOYLADENOSINE BIOSYNTHESIS PROTEIN TSAB"/>
    <property type="match status" value="1"/>
</dbReference>
<comment type="catalytic activity">
    <reaction evidence="7">
        <text>L-threonylcarbamoyladenylate + adenosine(37) in tRNA = N(6)-L-threonylcarbamoyladenosine(37) in tRNA + AMP + H(+)</text>
        <dbReference type="Rhea" id="RHEA:37059"/>
        <dbReference type="Rhea" id="RHEA-COMP:10162"/>
        <dbReference type="Rhea" id="RHEA-COMP:10163"/>
        <dbReference type="ChEBI" id="CHEBI:15378"/>
        <dbReference type="ChEBI" id="CHEBI:73682"/>
        <dbReference type="ChEBI" id="CHEBI:74411"/>
        <dbReference type="ChEBI" id="CHEBI:74418"/>
        <dbReference type="ChEBI" id="CHEBI:456215"/>
        <dbReference type="EC" id="2.3.1.234"/>
    </reaction>
</comment>
<dbReference type="EC" id="2.3.1.234" evidence="1"/>
<keyword evidence="5" id="KW-0408">Iron</keyword>
<dbReference type="Pfam" id="PF00814">
    <property type="entry name" value="TsaD"/>
    <property type="match status" value="1"/>
</dbReference>
<proteinExistence type="predicted"/>
<evidence type="ECO:0000256" key="5">
    <source>
        <dbReference type="ARBA" id="ARBA00023004"/>
    </source>
</evidence>
<evidence type="ECO:0000256" key="6">
    <source>
        <dbReference type="ARBA" id="ARBA00023315"/>
    </source>
</evidence>
<sequence>MKKYLLAIESAASESSVAIVEVHPQLNSEGLSVYKVAREWLAYNRSGSLDHAEQLLPLLDSLLAEAAITKAELAAVAFNQGPGAFTGLRIACGLAQGMALGLDLPLIPIDSLRATAQLALDYLLATKQLACTKQDTADNKKSVNVDYVVTLLDARMSEAYMAIYQLRPVSDREEGTFDLKLVQKPSLIAINDVLMWLDGQRMYDDRRLFFCGNALAVYAEELARSFEQKSFDFTVLPDQVTEWPSAGVIAQLAVNKWQRGEAIEAHLAAPIYLRDKVAFTEKERAAGLIGNPSAALPEATQSLAADEVDVKPSAAHRAFQLAHEHYQLRPMREEDIAAALLIEQTVQDYPWTRGNFKDSLRAAYPAWVIEQKKTSVEQADASQRIVGFAIQMLAPDVAHVLLIAVEPSLQGVGLGSFLLKTLEQNALANGLDKQILEVRDSNLQAQRFYLRHRYAVIGKRKGYYREVSGSSEDAIVLEKQLSPEDAALDAFELMVSTEPLDKAAP</sequence>
<dbReference type="CDD" id="cd04301">
    <property type="entry name" value="NAT_SF"/>
    <property type="match status" value="1"/>
</dbReference>
<dbReference type="eggNOG" id="COG0456">
    <property type="taxonomic scope" value="Bacteria"/>
</dbReference>
<evidence type="ECO:0000256" key="7">
    <source>
        <dbReference type="ARBA" id="ARBA00048117"/>
    </source>
</evidence>
<comment type="caution">
    <text evidence="9">The sequence shown here is derived from an EMBL/GenBank/DDBJ whole genome shotgun (WGS) entry which is preliminary data.</text>
</comment>
<evidence type="ECO:0000256" key="1">
    <source>
        <dbReference type="ARBA" id="ARBA00012156"/>
    </source>
</evidence>
<dbReference type="Gene3D" id="3.40.630.30">
    <property type="match status" value="1"/>
</dbReference>
<name>A0A095ZC90_9BURK</name>
<protein>
    <recommendedName>
        <fullName evidence="1">N(6)-L-threonylcarbamoyladenine synthase</fullName>
        <ecNumber evidence="1">2.3.1.234</ecNumber>
    </recommendedName>
</protein>
<dbReference type="Pfam" id="PF00583">
    <property type="entry name" value="Acetyltransf_1"/>
    <property type="match status" value="1"/>
</dbReference>
<dbReference type="NCBIfam" id="TIGR03725">
    <property type="entry name" value="T6A_YeaZ"/>
    <property type="match status" value="1"/>
</dbReference>